<dbReference type="Pfam" id="PF00328">
    <property type="entry name" value="His_Phos_2"/>
    <property type="match status" value="1"/>
</dbReference>
<dbReference type="Ensembl" id="ENSCVAT00000010948.1">
    <property type="protein sequence ID" value="ENSCVAP00000021775.1"/>
    <property type="gene ID" value="ENSCVAG00000004057.1"/>
</dbReference>
<dbReference type="Proteomes" id="UP000265020">
    <property type="component" value="Unassembled WGS sequence"/>
</dbReference>
<dbReference type="PANTHER" id="PTHR20963:SF37">
    <property type="entry name" value="MULTIPLE INOSITOL POLYPHOSPHATE PHOSPHATASE 1"/>
    <property type="match status" value="1"/>
</dbReference>
<reference evidence="2" key="2">
    <citation type="submission" date="2025-09" db="UniProtKB">
        <authorList>
            <consortium name="Ensembl"/>
        </authorList>
    </citation>
    <scope>IDENTIFICATION</scope>
</reference>
<dbReference type="SUPFAM" id="SSF53254">
    <property type="entry name" value="Phosphoglycerate mutase-like"/>
    <property type="match status" value="1"/>
</dbReference>
<name>A0A3Q2GB02_CYPVA</name>
<dbReference type="PANTHER" id="PTHR20963">
    <property type="entry name" value="MULTIPLE INOSITOL POLYPHOSPHATE PHOSPHATASE-RELATED"/>
    <property type="match status" value="1"/>
</dbReference>
<dbReference type="InterPro" id="IPR000560">
    <property type="entry name" value="His_Pase_clade-2"/>
</dbReference>
<proteinExistence type="predicted"/>
<dbReference type="CDD" id="cd07061">
    <property type="entry name" value="HP_HAP_like"/>
    <property type="match status" value="1"/>
</dbReference>
<protein>
    <submittedName>
        <fullName evidence="2">Multiple inositol-polyphosphate phosphatase 1b</fullName>
    </submittedName>
</protein>
<sequence>MDTFLHSGNVDDELMRFFERCRAYVEGVENNRTALAEVEKFKHGVEMEAVRRRMAEKLGLSLHLLTPDLVEAAFFICSYELSIKSIHSPWCFLFDESDAKVLEYKSDLKQFWKRSHGHTISSLSSCPLFHHIFRTLDKAGQPASILVGHAETLLPLLSLLGLYKDQTPPTASNYQSQHGRSFRTSRIVPYAANLLLVLYDCQRGPRLQLLINETPLRFPDLQEDAPLYRDVRAAYRHLLDGCDFQRECEGRPEGRGPNTEL</sequence>
<evidence type="ECO:0000256" key="1">
    <source>
        <dbReference type="ARBA" id="ARBA00022801"/>
    </source>
</evidence>
<dbReference type="GO" id="GO:0052745">
    <property type="term" value="F:inositol phosphate phosphatase activity"/>
    <property type="evidence" value="ECO:0007669"/>
    <property type="project" value="TreeGrafter"/>
</dbReference>
<evidence type="ECO:0000313" key="3">
    <source>
        <dbReference type="Proteomes" id="UP000265020"/>
    </source>
</evidence>
<keyword evidence="1" id="KW-0378">Hydrolase</keyword>
<dbReference type="Gene3D" id="3.40.50.1240">
    <property type="entry name" value="Phosphoglycerate mutase-like"/>
    <property type="match status" value="1"/>
</dbReference>
<organism evidence="2 3">
    <name type="scientific">Cyprinodon variegatus</name>
    <name type="common">Sheepshead minnow</name>
    <dbReference type="NCBI Taxonomy" id="28743"/>
    <lineage>
        <taxon>Eukaryota</taxon>
        <taxon>Metazoa</taxon>
        <taxon>Chordata</taxon>
        <taxon>Craniata</taxon>
        <taxon>Vertebrata</taxon>
        <taxon>Euteleostomi</taxon>
        <taxon>Actinopterygii</taxon>
        <taxon>Neopterygii</taxon>
        <taxon>Teleostei</taxon>
        <taxon>Neoteleostei</taxon>
        <taxon>Acanthomorphata</taxon>
        <taxon>Ovalentaria</taxon>
        <taxon>Atherinomorphae</taxon>
        <taxon>Cyprinodontiformes</taxon>
        <taxon>Cyprinodontidae</taxon>
        <taxon>Cyprinodon</taxon>
    </lineage>
</organism>
<dbReference type="GO" id="GO:0003993">
    <property type="term" value="F:acid phosphatase activity"/>
    <property type="evidence" value="ECO:0007669"/>
    <property type="project" value="TreeGrafter"/>
</dbReference>
<accession>A0A3Q2GB02</accession>
<dbReference type="InterPro" id="IPR029033">
    <property type="entry name" value="His_PPase_superfam"/>
</dbReference>
<dbReference type="OMA" id="YEFTIRT"/>
<dbReference type="GeneTree" id="ENSGT00390000018409"/>
<keyword evidence="3" id="KW-1185">Reference proteome</keyword>
<reference evidence="2" key="1">
    <citation type="submission" date="2025-08" db="UniProtKB">
        <authorList>
            <consortium name="Ensembl"/>
        </authorList>
    </citation>
    <scope>IDENTIFICATION</scope>
</reference>
<evidence type="ECO:0000313" key="2">
    <source>
        <dbReference type="Ensembl" id="ENSCVAP00000021775.1"/>
    </source>
</evidence>
<dbReference type="AlphaFoldDB" id="A0A3Q2GB02"/>